<feature type="compositionally biased region" description="Basic and acidic residues" evidence="1">
    <location>
        <begin position="347"/>
        <end position="362"/>
    </location>
</feature>
<keyword evidence="3" id="KW-1185">Reference proteome</keyword>
<evidence type="ECO:0000256" key="1">
    <source>
        <dbReference type="SAM" id="MobiDB-lite"/>
    </source>
</evidence>
<reference evidence="2 3" key="1">
    <citation type="submission" date="2018-09" db="EMBL/GenBank/DDBJ databases">
        <title>Draft genome of a novel serratia sp. strain with antifungal activity.</title>
        <authorList>
            <person name="Dichmann S.I."/>
            <person name="Park B.P."/>
            <person name="Pathiraja D."/>
            <person name="Choi I.-G."/>
            <person name="Stougaard P."/>
            <person name="Hennessy R.C."/>
        </authorList>
    </citation>
    <scope>NUCLEOTIDE SEQUENCE [LARGE SCALE GENOMIC DNA]</scope>
    <source>
        <strain evidence="2 3">S40</strain>
    </source>
</reference>
<dbReference type="InterPro" id="IPR045538">
    <property type="entry name" value="CIS_TMP"/>
</dbReference>
<feature type="compositionally biased region" description="Polar residues" evidence="1">
    <location>
        <begin position="363"/>
        <end position="387"/>
    </location>
</feature>
<dbReference type="AlphaFoldDB" id="A0AA92XA35"/>
<proteinExistence type="predicted"/>
<feature type="region of interest" description="Disordered" evidence="1">
    <location>
        <begin position="298"/>
        <end position="387"/>
    </location>
</feature>
<accession>A0AA92XA35</accession>
<evidence type="ECO:0000313" key="2">
    <source>
        <dbReference type="EMBL" id="RJF58557.1"/>
    </source>
</evidence>
<dbReference type="Proteomes" id="UP000284338">
    <property type="component" value="Unassembled WGS sequence"/>
</dbReference>
<name>A0AA92XA35_9GAMM</name>
<gene>
    <name evidence="2" type="ORF">D4100_07355</name>
</gene>
<dbReference type="Pfam" id="PF19268">
    <property type="entry name" value="CIS_TMP"/>
    <property type="match status" value="1"/>
</dbReference>
<feature type="compositionally biased region" description="Basic and acidic residues" evidence="1">
    <location>
        <begin position="314"/>
        <end position="339"/>
    </location>
</feature>
<sequence>MADNALMINKVQYQIQADNPSAGRLLLQSDFFTGDNLKNVLLDIVTALDSETEISLAKVVINLGAIQRELLDAQFNPRLAQALKDYLKPYVEKNGRQRLDAPSLPALASPTALLSGFGRDTVSLYPLALCCLQPANLQELLHHPQPGRLQQLLKRLLQEAAQGRDALPAAYYRRVTASRLAVAALSYLLNDSRGLRWLQANHPAHSQLNEWCDAITQGEIPTMQAVRLLSGPDRPAPPTQLAAIARRWLLPLWQRKPVRNVIARQVGKGNVEEISAYLDRLLPQPDRQLWEHLDAGHQQWPRGHSDTEPGQQRSHSDSEPRQQRKLSDGEPRQQRRLSDSESGQPRKLSDAEPRQQRSHSDAEPQQQRSHSDSESGQQRRLSGTESQQPVSNAGLVLLWPLLPQLFSLLEFCREGRFISDEARRLAAVSLDWLAWAAETPAAERLKVNHLLCGIPLGEPLSEIAPLSEPLCRQIDEWLTAVGRQLPAWQKLGLADIRALFLQRPGAINDETSPAQIAVKPESFDLLLGDWPWPLTLAPLPWLELPLAINWPLHNF</sequence>
<protein>
    <submittedName>
        <fullName evidence="2">Uncharacterized protein</fullName>
    </submittedName>
</protein>
<dbReference type="RefSeq" id="WP_119803823.1">
    <property type="nucleotide sequence ID" value="NZ_QYYG01000001.1"/>
</dbReference>
<dbReference type="EMBL" id="QYYG01000001">
    <property type="protein sequence ID" value="RJF58557.1"/>
    <property type="molecule type" value="Genomic_DNA"/>
</dbReference>
<evidence type="ECO:0000313" key="3">
    <source>
        <dbReference type="Proteomes" id="UP000284338"/>
    </source>
</evidence>
<organism evidence="2 3">
    <name type="scientific">Serratia inhibens</name>
    <dbReference type="NCBI Taxonomy" id="2338073"/>
    <lineage>
        <taxon>Bacteria</taxon>
        <taxon>Pseudomonadati</taxon>
        <taxon>Pseudomonadota</taxon>
        <taxon>Gammaproteobacteria</taxon>
        <taxon>Enterobacterales</taxon>
        <taxon>Yersiniaceae</taxon>
        <taxon>Serratia</taxon>
    </lineage>
</organism>
<comment type="caution">
    <text evidence="2">The sequence shown here is derived from an EMBL/GenBank/DDBJ whole genome shotgun (WGS) entry which is preliminary data.</text>
</comment>